<dbReference type="InterPro" id="IPR000073">
    <property type="entry name" value="AB_hydrolase_1"/>
</dbReference>
<name>A0A974A4S3_9BRAD</name>
<dbReference type="InterPro" id="IPR029787">
    <property type="entry name" value="Nucleotide_cyclase"/>
</dbReference>
<protein>
    <submittedName>
        <fullName evidence="2">Adenylate/guanylate cyclase domain-containing protein</fullName>
    </submittedName>
</protein>
<dbReference type="Gene3D" id="3.30.70.1230">
    <property type="entry name" value="Nucleotide cyclase"/>
    <property type="match status" value="1"/>
</dbReference>
<dbReference type="InterPro" id="IPR050471">
    <property type="entry name" value="AB_hydrolase"/>
</dbReference>
<evidence type="ECO:0000313" key="2">
    <source>
        <dbReference type="EMBL" id="NVI47967.1"/>
    </source>
</evidence>
<proteinExistence type="predicted"/>
<dbReference type="Gene3D" id="3.40.50.1820">
    <property type="entry name" value="alpha/beta hydrolase"/>
    <property type="match status" value="1"/>
</dbReference>
<reference evidence="2" key="1">
    <citation type="submission" date="2020-06" db="EMBL/GenBank/DDBJ databases">
        <title>Whole Genome Sequence of Bradyrhizobium sp. Strain 1S1.</title>
        <authorList>
            <person name="Bromfield E.S.P."/>
            <person name="Cloutier S."/>
        </authorList>
    </citation>
    <scope>NUCLEOTIDE SEQUENCE [LARGE SCALE GENOMIC DNA]</scope>
    <source>
        <strain evidence="2">1S1</strain>
    </source>
</reference>
<dbReference type="AlphaFoldDB" id="A0A974A4S3"/>
<organism evidence="2">
    <name type="scientific">Bradyrhizobium septentrionale</name>
    <dbReference type="NCBI Taxonomy" id="1404411"/>
    <lineage>
        <taxon>Bacteria</taxon>
        <taxon>Pseudomonadati</taxon>
        <taxon>Pseudomonadota</taxon>
        <taxon>Alphaproteobacteria</taxon>
        <taxon>Hyphomicrobiales</taxon>
        <taxon>Nitrobacteraceae</taxon>
        <taxon>Bradyrhizobium</taxon>
    </lineage>
</organism>
<dbReference type="SMART" id="SM00044">
    <property type="entry name" value="CYCc"/>
    <property type="match status" value="1"/>
</dbReference>
<dbReference type="GO" id="GO:0004016">
    <property type="term" value="F:adenylate cyclase activity"/>
    <property type="evidence" value="ECO:0007669"/>
    <property type="project" value="UniProtKB-ARBA"/>
</dbReference>
<accession>A0A974A4S3</accession>
<dbReference type="SUPFAM" id="SSF53474">
    <property type="entry name" value="alpha/beta-Hydrolases"/>
    <property type="match status" value="1"/>
</dbReference>
<dbReference type="PANTHER" id="PTHR43433:SF8">
    <property type="entry name" value="BIFUNCTIONAL LIPASE_ADENYLATE CYCLASE LIPJ"/>
    <property type="match status" value="1"/>
</dbReference>
<dbReference type="SUPFAM" id="SSF55073">
    <property type="entry name" value="Nucleotide cyclase"/>
    <property type="match status" value="1"/>
</dbReference>
<dbReference type="PROSITE" id="PS50125">
    <property type="entry name" value="GUANYLATE_CYCLASE_2"/>
    <property type="match status" value="1"/>
</dbReference>
<dbReference type="Pfam" id="PF00211">
    <property type="entry name" value="Guanylate_cyc"/>
    <property type="match status" value="1"/>
</dbReference>
<gene>
    <name evidence="2" type="ORF">HAP48_034445</name>
</gene>
<dbReference type="Pfam" id="PF00561">
    <property type="entry name" value="Abhydrolase_1"/>
    <property type="match status" value="1"/>
</dbReference>
<dbReference type="EMBL" id="JAAOLE020000001">
    <property type="protein sequence ID" value="NVI47967.1"/>
    <property type="molecule type" value="Genomic_DNA"/>
</dbReference>
<dbReference type="InterPro" id="IPR001054">
    <property type="entry name" value="A/G_cyclase"/>
</dbReference>
<dbReference type="CDD" id="cd07302">
    <property type="entry name" value="CHD"/>
    <property type="match status" value="1"/>
</dbReference>
<comment type="caution">
    <text evidence="2">The sequence shown here is derived from an EMBL/GenBank/DDBJ whole genome shotgun (WGS) entry which is preliminary data.</text>
</comment>
<dbReference type="GO" id="GO:0035556">
    <property type="term" value="P:intracellular signal transduction"/>
    <property type="evidence" value="ECO:0007669"/>
    <property type="project" value="InterPro"/>
</dbReference>
<sequence>MQPATQYAKSGDVHIAYQVFGNGPINLVMVPGFVSNVENYWDQPDFARFLNRLASYARVVTFDKRGTGGSDRVPELPGLDVRMDDLRAVMDANGMEQAALLGISEGAPLSAIFAATYPDRCRALVLYGSFSRFSYWFPTDEALAAFFVYVDNAWGTGGSVQRFAPSHADDAAFQRWWARNERLGANPTAVKALMQMNSQIEIGGILPAVRVPTLVIHRSEDQVVNVAGGRDVAARIPGARLLELPGSDHIFYLGDNAEEIADAIEEFLTGSRGAVAIDRVLATVMFTDIVGSTEKAAELGDRRWRHLLDDHHAIIRRVLTQFRGREVKTTGDGFFATFDGPARGVRCACAIAQEIRPLGIEIRAGLHTGECEMMGDDVGGIAVHIGARVAALAAASEVLVSGTVKDLVAGSGLRFDPRGNRALKGIPGEWQIFAAGG</sequence>
<dbReference type="PRINTS" id="PR00111">
    <property type="entry name" value="ABHYDROLASE"/>
</dbReference>
<dbReference type="GO" id="GO:0009190">
    <property type="term" value="P:cyclic nucleotide biosynthetic process"/>
    <property type="evidence" value="ECO:0007669"/>
    <property type="project" value="InterPro"/>
</dbReference>
<dbReference type="InterPro" id="IPR029058">
    <property type="entry name" value="AB_hydrolase_fold"/>
</dbReference>
<feature type="domain" description="Guanylate cyclase" evidence="1">
    <location>
        <begin position="283"/>
        <end position="390"/>
    </location>
</feature>
<evidence type="ECO:0000259" key="1">
    <source>
        <dbReference type="PROSITE" id="PS50125"/>
    </source>
</evidence>
<dbReference type="PANTHER" id="PTHR43433">
    <property type="entry name" value="HYDROLASE, ALPHA/BETA FOLD FAMILY PROTEIN"/>
    <property type="match status" value="1"/>
</dbReference>